<dbReference type="Proteomes" id="UP000054761">
    <property type="component" value="Unassembled WGS sequence"/>
</dbReference>
<keyword evidence="2" id="KW-1185">Reference proteome</keyword>
<dbReference type="EMBL" id="LNYH01000149">
    <property type="protein sequence ID" value="KTD14323.1"/>
    <property type="molecule type" value="Genomic_DNA"/>
</dbReference>
<evidence type="ECO:0000313" key="1">
    <source>
        <dbReference type="EMBL" id="KTD14323.1"/>
    </source>
</evidence>
<organism evidence="1 2">
    <name type="scientific">Legionella israelensis</name>
    <dbReference type="NCBI Taxonomy" id="454"/>
    <lineage>
        <taxon>Bacteria</taxon>
        <taxon>Pseudomonadati</taxon>
        <taxon>Pseudomonadota</taxon>
        <taxon>Gammaproteobacteria</taxon>
        <taxon>Legionellales</taxon>
        <taxon>Legionellaceae</taxon>
        <taxon>Legionella</taxon>
    </lineage>
</organism>
<gene>
    <name evidence="1" type="ORF">Lisr_2551</name>
</gene>
<sequence>MNIKYIVELNESEREFLLDLISKGIVNSRKLKRANILLIADKRIYQDIDIAKALSAGIATVY</sequence>
<dbReference type="AlphaFoldDB" id="A0A0W0V2I3"/>
<accession>A0A0W0V2I3</accession>
<proteinExistence type="predicted"/>
<protein>
    <recommendedName>
        <fullName evidence="3">IS630 family transposase</fullName>
    </recommendedName>
</protein>
<name>A0A0W0V2I3_9GAMM</name>
<evidence type="ECO:0008006" key="3">
    <source>
        <dbReference type="Google" id="ProtNLM"/>
    </source>
</evidence>
<comment type="caution">
    <text evidence="1">The sequence shown here is derived from an EMBL/GenBank/DDBJ whole genome shotgun (WGS) entry which is preliminary data.</text>
</comment>
<dbReference type="PATRIC" id="fig|454.4.peg.2797"/>
<reference evidence="1 2" key="1">
    <citation type="submission" date="2015-11" db="EMBL/GenBank/DDBJ databases">
        <title>Genomic analysis of 38 Legionella species identifies large and diverse effector repertoires.</title>
        <authorList>
            <person name="Burstein D."/>
            <person name="Amaro F."/>
            <person name="Zusman T."/>
            <person name="Lifshitz Z."/>
            <person name="Cohen O."/>
            <person name="Gilbert J.A."/>
            <person name="Pupko T."/>
            <person name="Shuman H.A."/>
            <person name="Segal G."/>
        </authorList>
    </citation>
    <scope>NUCLEOTIDE SEQUENCE [LARGE SCALE GENOMIC DNA]</scope>
    <source>
        <strain evidence="1 2">Bercovier 4</strain>
    </source>
</reference>
<evidence type="ECO:0000313" key="2">
    <source>
        <dbReference type="Proteomes" id="UP000054761"/>
    </source>
</evidence>